<dbReference type="Pfam" id="PF14430">
    <property type="entry name" value="Imm1"/>
    <property type="match status" value="1"/>
</dbReference>
<proteinExistence type="predicted"/>
<dbReference type="InterPro" id="IPR025680">
    <property type="entry name" value="DddI"/>
</dbReference>
<name>A0A1G9UKL1_9ACTN</name>
<dbReference type="EMBL" id="FNDJ01000049">
    <property type="protein sequence ID" value="SDM60451.1"/>
    <property type="molecule type" value="Genomic_DNA"/>
</dbReference>
<gene>
    <name evidence="1" type="ORF">SAMN05421869_1494</name>
</gene>
<evidence type="ECO:0000313" key="1">
    <source>
        <dbReference type="EMBL" id="SDM60451.1"/>
    </source>
</evidence>
<keyword evidence="2" id="KW-1185">Reference proteome</keyword>
<dbReference type="Proteomes" id="UP000199202">
    <property type="component" value="Unassembled WGS sequence"/>
</dbReference>
<accession>A0A1G9UKL1</accession>
<sequence length="140" mass="15058">MTDHLLHLRTYSDPERAGEGFDVAVCKILAHGGSGQSLWFGPEGGEGELRVDIDIEVGRAALNWLADDTIGIELEPGPPITVMWSIDAPFVTVPGELARVSTATARRAVLEYVATGKRPTCVEWAPEPDLDEVLQLPAPA</sequence>
<reference evidence="1 2" key="1">
    <citation type="submission" date="2016-10" db="EMBL/GenBank/DDBJ databases">
        <authorList>
            <person name="de Groot N.N."/>
        </authorList>
    </citation>
    <scope>NUCLEOTIDE SEQUENCE [LARGE SCALE GENOMIC DNA]</scope>
    <source>
        <strain evidence="1 2">CGMCC 4.6533</strain>
    </source>
</reference>
<dbReference type="AlphaFoldDB" id="A0A1G9UKL1"/>
<protein>
    <submittedName>
        <fullName evidence="1">Immunity protein Imm1</fullName>
    </submittedName>
</protein>
<organism evidence="1 2">
    <name type="scientific">Nonomuraea jiangxiensis</name>
    <dbReference type="NCBI Taxonomy" id="633440"/>
    <lineage>
        <taxon>Bacteria</taxon>
        <taxon>Bacillati</taxon>
        <taxon>Actinomycetota</taxon>
        <taxon>Actinomycetes</taxon>
        <taxon>Streptosporangiales</taxon>
        <taxon>Streptosporangiaceae</taxon>
        <taxon>Nonomuraea</taxon>
    </lineage>
</organism>
<evidence type="ECO:0000313" key="2">
    <source>
        <dbReference type="Proteomes" id="UP000199202"/>
    </source>
</evidence>